<comment type="caution">
    <text evidence="3">The sequence shown here is derived from an EMBL/GenBank/DDBJ whole genome shotgun (WGS) entry which is preliminary data.</text>
</comment>
<feature type="compositionally biased region" description="Basic residues" evidence="1">
    <location>
        <begin position="539"/>
        <end position="550"/>
    </location>
</feature>
<feature type="region of interest" description="Disordered" evidence="1">
    <location>
        <begin position="1"/>
        <end position="23"/>
    </location>
</feature>
<feature type="compositionally biased region" description="Basic and acidic residues" evidence="1">
    <location>
        <begin position="348"/>
        <end position="387"/>
    </location>
</feature>
<dbReference type="PANTHER" id="PTHR13309:SF0">
    <property type="entry name" value="FMR1-INTERACTING PROTEIN NUFIP1"/>
    <property type="match status" value="1"/>
</dbReference>
<dbReference type="GO" id="GO:0003723">
    <property type="term" value="F:RNA binding"/>
    <property type="evidence" value="ECO:0007669"/>
    <property type="project" value="InterPro"/>
</dbReference>
<evidence type="ECO:0000313" key="4">
    <source>
        <dbReference type="Proteomes" id="UP000807159"/>
    </source>
</evidence>
<dbReference type="EMBL" id="JACEGQ020000008">
    <property type="protein sequence ID" value="KAH8501962.1"/>
    <property type="molecule type" value="Genomic_DNA"/>
</dbReference>
<evidence type="ECO:0000256" key="1">
    <source>
        <dbReference type="SAM" id="MobiDB-lite"/>
    </source>
</evidence>
<feature type="region of interest" description="Disordered" evidence="1">
    <location>
        <begin position="233"/>
        <end position="253"/>
    </location>
</feature>
<organism evidence="3 4">
    <name type="scientific">Populus deltoides</name>
    <name type="common">Eastern poplar</name>
    <name type="synonym">Eastern cottonwood</name>
    <dbReference type="NCBI Taxonomy" id="3696"/>
    <lineage>
        <taxon>Eukaryota</taxon>
        <taxon>Viridiplantae</taxon>
        <taxon>Streptophyta</taxon>
        <taxon>Embryophyta</taxon>
        <taxon>Tracheophyta</taxon>
        <taxon>Spermatophyta</taxon>
        <taxon>Magnoliopsida</taxon>
        <taxon>eudicotyledons</taxon>
        <taxon>Gunneridae</taxon>
        <taxon>Pentapetalae</taxon>
        <taxon>rosids</taxon>
        <taxon>fabids</taxon>
        <taxon>Malpighiales</taxon>
        <taxon>Salicaceae</taxon>
        <taxon>Saliceae</taxon>
        <taxon>Populus</taxon>
    </lineage>
</organism>
<feature type="compositionally biased region" description="Polar residues" evidence="1">
    <location>
        <begin position="296"/>
        <end position="314"/>
    </location>
</feature>
<dbReference type="AlphaFoldDB" id="A0A8T2YAC0"/>
<gene>
    <name evidence="3" type="ORF">H0E87_016647</name>
</gene>
<sequence>MKPFFNSRRPKHHKQKGNTAPLNQQVFSTNQSLANSMPMQPQLGLVNPQIPIPFNNSNTLLSNGQAMANMPPLIAQQPGILSGPNDLAILQLQNQVNKLNALKMLMDQVNQLQGELFGPSFSNFPQQLNQNMGLLQNPMQNMMNPVMPLQMPINSQVGSFNVPSSNHQVVGAQGQNVFVNPPFGAEQRVNPNQPNYAMPTTSAYGSKLLHVADQQVQGKWSASQQGQSFLMPTVGANGPNVANQQVEGNSPALQQSEKVSMPAMAANGAKPLPIATQQGQGNSSASQQSWNSQPSTYNRWQGNTARNGQSSTPKSKWEKSTGKNFKNNRNRGRSQSGHQKSDFNCTDNGKRKLEFSNEHGRKGNGNERVAKFGRADLTDQATEDKSKPSRTFFYTEQEIKQWRESRRKHYPTKTSIEKKQMEVIDREASFRRKQLKEILAKQAELGVEVAEIPPDYLLDSEKLGVEVAEIPPPQVLNSEKLGVEVAEIPPPQVLNSEKLGVEVAEIPPRHLLDSEKQEHGREDNRRSFTKKGKFWNKHDKRGRFNKKGRSAKQVGSANEERKPTLLEKLLSTDIKRDKRQLLQVFRFMVANSFFKDWPEKPLKFPSVVVKEDGYEDEIVEKKSSLVGEEVSEDRNNTIAENFGDRDDNIEHDAQVELGNCFVGGKCDIVDEVDRVEEGEIVD</sequence>
<evidence type="ECO:0000259" key="2">
    <source>
        <dbReference type="Pfam" id="PF10453"/>
    </source>
</evidence>
<reference evidence="3" key="1">
    <citation type="journal article" date="2021" name="J. Hered.">
        <title>Genome Assembly of Salicaceae Populus deltoides (Eastern Cottonwood) I-69 Based on Nanopore Sequencing and Hi-C Technologies.</title>
        <authorList>
            <person name="Bai S."/>
            <person name="Wu H."/>
            <person name="Zhang J."/>
            <person name="Pan Z."/>
            <person name="Zhao W."/>
            <person name="Li Z."/>
            <person name="Tong C."/>
        </authorList>
    </citation>
    <scope>NUCLEOTIDE SEQUENCE</scope>
    <source>
        <tissue evidence="3">Leaf</tissue>
    </source>
</reference>
<proteinExistence type="predicted"/>
<dbReference type="InterPro" id="IPR039136">
    <property type="entry name" value="NUFIP1-like"/>
</dbReference>
<accession>A0A8T2YAC0</accession>
<feature type="domain" description="FMR1-interacting protein 1 conserved" evidence="2">
    <location>
        <begin position="389"/>
        <end position="421"/>
    </location>
</feature>
<dbReference type="InterPro" id="IPR019496">
    <property type="entry name" value="NUFIP1_cons_dom"/>
</dbReference>
<name>A0A8T2YAC0_POPDE</name>
<protein>
    <recommendedName>
        <fullName evidence="2">FMR1-interacting protein 1 conserved domain-containing protein</fullName>
    </recommendedName>
</protein>
<dbReference type="GO" id="GO:0005634">
    <property type="term" value="C:nucleus"/>
    <property type="evidence" value="ECO:0007669"/>
    <property type="project" value="TreeGrafter"/>
</dbReference>
<dbReference type="GO" id="GO:0000492">
    <property type="term" value="P:box C/D snoRNP assembly"/>
    <property type="evidence" value="ECO:0007669"/>
    <property type="project" value="TreeGrafter"/>
</dbReference>
<feature type="compositionally biased region" description="Low complexity" evidence="1">
    <location>
        <begin position="277"/>
        <end position="295"/>
    </location>
</feature>
<feature type="region of interest" description="Disordered" evidence="1">
    <location>
        <begin position="539"/>
        <end position="561"/>
    </location>
</feature>
<dbReference type="Proteomes" id="UP000807159">
    <property type="component" value="Chromosome 8"/>
</dbReference>
<keyword evidence="4" id="KW-1185">Reference proteome</keyword>
<evidence type="ECO:0000313" key="3">
    <source>
        <dbReference type="EMBL" id="KAH8501962.1"/>
    </source>
</evidence>
<feature type="compositionally biased region" description="Polar residues" evidence="1">
    <location>
        <begin position="240"/>
        <end position="253"/>
    </location>
</feature>
<feature type="region of interest" description="Disordered" evidence="1">
    <location>
        <begin position="273"/>
        <end position="388"/>
    </location>
</feature>
<dbReference type="PANTHER" id="PTHR13309">
    <property type="entry name" value="NUCLEAR FRAGILE X MENTAL RETARDATION PROTEIN INTERACTING PROTEIN 1"/>
    <property type="match status" value="1"/>
</dbReference>
<feature type="compositionally biased region" description="Polar residues" evidence="1">
    <location>
        <begin position="334"/>
        <end position="347"/>
    </location>
</feature>
<dbReference type="Pfam" id="PF10453">
    <property type="entry name" value="NUFIP1"/>
    <property type="match status" value="1"/>
</dbReference>